<evidence type="ECO:0000256" key="6">
    <source>
        <dbReference type="ARBA" id="ARBA00023014"/>
    </source>
</evidence>
<evidence type="ECO:0000256" key="2">
    <source>
        <dbReference type="ARBA" id="ARBA00022448"/>
    </source>
</evidence>
<keyword evidence="5" id="KW-0408">Iron</keyword>
<keyword evidence="2" id="KW-0813">Transport</keyword>
<dbReference type="PANTHER" id="PTHR36923:SF3">
    <property type="entry name" value="FERREDOXIN"/>
    <property type="match status" value="1"/>
</dbReference>
<dbReference type="AlphaFoldDB" id="A0A2I2KRQ4"/>
<keyword evidence="3" id="KW-0479">Metal-binding</keyword>
<dbReference type="PANTHER" id="PTHR36923">
    <property type="entry name" value="FERREDOXIN"/>
    <property type="match status" value="1"/>
</dbReference>
<dbReference type="Pfam" id="PF13459">
    <property type="entry name" value="Fer4_15"/>
    <property type="match status" value="1"/>
</dbReference>
<keyword evidence="4" id="KW-0249">Electron transport</keyword>
<dbReference type="EMBL" id="FZMO01000157">
    <property type="protein sequence ID" value="SNQ48345.1"/>
    <property type="molecule type" value="Genomic_DNA"/>
</dbReference>
<dbReference type="GO" id="GO:0051538">
    <property type="term" value="F:3 iron, 4 sulfur cluster binding"/>
    <property type="evidence" value="ECO:0007669"/>
    <property type="project" value="UniProtKB-KW"/>
</dbReference>
<keyword evidence="9" id="KW-1185">Reference proteome</keyword>
<evidence type="ECO:0000256" key="4">
    <source>
        <dbReference type="ARBA" id="ARBA00022982"/>
    </source>
</evidence>
<proteinExistence type="predicted"/>
<protein>
    <submittedName>
        <fullName evidence="8">Ferredoxin</fullName>
    </submittedName>
</protein>
<evidence type="ECO:0000256" key="7">
    <source>
        <dbReference type="ARBA" id="ARBA00023291"/>
    </source>
</evidence>
<name>A0A2I2KRQ4_9ACTN</name>
<keyword evidence="7" id="KW-0003">3Fe-4S</keyword>
<dbReference type="Proteomes" id="UP000234331">
    <property type="component" value="Unassembled WGS sequence"/>
</dbReference>
<dbReference type="Gene3D" id="3.30.70.20">
    <property type="match status" value="1"/>
</dbReference>
<evidence type="ECO:0000256" key="3">
    <source>
        <dbReference type="ARBA" id="ARBA00022723"/>
    </source>
</evidence>
<gene>
    <name evidence="8" type="ORF">FRACA_240019</name>
</gene>
<sequence length="68" mass="7187">MRIRVAGELCMGHGLCAMRAPEVFELSELGTNEMAEFEVPAGLAEQARGGVLACPEQIISIIEDAPAS</sequence>
<dbReference type="GO" id="GO:0046872">
    <property type="term" value="F:metal ion binding"/>
    <property type="evidence" value="ECO:0007669"/>
    <property type="project" value="UniProtKB-KW"/>
</dbReference>
<dbReference type="RefSeq" id="WP_101832039.1">
    <property type="nucleotide sequence ID" value="NZ_FZMO01000157.1"/>
</dbReference>
<dbReference type="InterPro" id="IPR051269">
    <property type="entry name" value="Fe-S_cluster_ET"/>
</dbReference>
<reference evidence="8 9" key="1">
    <citation type="submission" date="2017-06" db="EMBL/GenBank/DDBJ databases">
        <authorList>
            <person name="Kim H.J."/>
            <person name="Triplett B.A."/>
        </authorList>
    </citation>
    <scope>NUCLEOTIDE SEQUENCE [LARGE SCALE GENOMIC DNA]</scope>
    <source>
        <strain evidence="8">FRACA_ARgP5</strain>
    </source>
</reference>
<dbReference type="OrthoDB" id="3215519at2"/>
<evidence type="ECO:0000313" key="9">
    <source>
        <dbReference type="Proteomes" id="UP000234331"/>
    </source>
</evidence>
<evidence type="ECO:0000256" key="5">
    <source>
        <dbReference type="ARBA" id="ARBA00023004"/>
    </source>
</evidence>
<accession>A0A2I2KRQ4</accession>
<evidence type="ECO:0000256" key="1">
    <source>
        <dbReference type="ARBA" id="ARBA00001927"/>
    </source>
</evidence>
<dbReference type="SUPFAM" id="SSF54862">
    <property type="entry name" value="4Fe-4S ferredoxins"/>
    <property type="match status" value="1"/>
</dbReference>
<organism evidence="8 9">
    <name type="scientific">Frankia canadensis</name>
    <dbReference type="NCBI Taxonomy" id="1836972"/>
    <lineage>
        <taxon>Bacteria</taxon>
        <taxon>Bacillati</taxon>
        <taxon>Actinomycetota</taxon>
        <taxon>Actinomycetes</taxon>
        <taxon>Frankiales</taxon>
        <taxon>Frankiaceae</taxon>
        <taxon>Frankia</taxon>
    </lineage>
</organism>
<keyword evidence="6" id="KW-0411">Iron-sulfur</keyword>
<evidence type="ECO:0000313" key="8">
    <source>
        <dbReference type="EMBL" id="SNQ48345.1"/>
    </source>
</evidence>
<comment type="cofactor">
    <cofactor evidence="1">
        <name>[3Fe-4S] cluster</name>
        <dbReference type="ChEBI" id="CHEBI:21137"/>
    </cofactor>
</comment>